<evidence type="ECO:0000313" key="1">
    <source>
        <dbReference type="EMBL" id="KIY48890.1"/>
    </source>
</evidence>
<gene>
    <name evidence="1" type="ORF">FISHEDRAFT_6652</name>
</gene>
<dbReference type="OrthoDB" id="2734890at2759"/>
<dbReference type="Proteomes" id="UP000054144">
    <property type="component" value="Unassembled WGS sequence"/>
</dbReference>
<dbReference type="AlphaFoldDB" id="A0A0D7ADY2"/>
<evidence type="ECO:0000313" key="2">
    <source>
        <dbReference type="Proteomes" id="UP000054144"/>
    </source>
</evidence>
<feature type="non-terminal residue" evidence="1">
    <location>
        <position position="91"/>
    </location>
</feature>
<protein>
    <submittedName>
        <fullName evidence="1">Uncharacterized protein</fullName>
    </submittedName>
</protein>
<proteinExistence type="predicted"/>
<sequence>AIPNIVIPSQKDLKSLDYNVYANIVGGCAWQKGGCPMTQQNFIGLLYSSISAFEGKNWPSCASFLTNIFKKWTATGDTIPYLNFNDWLHFS</sequence>
<keyword evidence="2" id="KW-1185">Reference proteome</keyword>
<reference evidence="1 2" key="1">
    <citation type="journal article" date="2015" name="Fungal Genet. Biol.">
        <title>Evolution of novel wood decay mechanisms in Agaricales revealed by the genome sequences of Fistulina hepatica and Cylindrobasidium torrendii.</title>
        <authorList>
            <person name="Floudas D."/>
            <person name="Held B.W."/>
            <person name="Riley R."/>
            <person name="Nagy L.G."/>
            <person name="Koehler G."/>
            <person name="Ransdell A.S."/>
            <person name="Younus H."/>
            <person name="Chow J."/>
            <person name="Chiniquy J."/>
            <person name="Lipzen A."/>
            <person name="Tritt A."/>
            <person name="Sun H."/>
            <person name="Haridas S."/>
            <person name="LaButti K."/>
            <person name="Ohm R.A."/>
            <person name="Kues U."/>
            <person name="Blanchette R.A."/>
            <person name="Grigoriev I.V."/>
            <person name="Minto R.E."/>
            <person name="Hibbett D.S."/>
        </authorList>
    </citation>
    <scope>NUCLEOTIDE SEQUENCE [LARGE SCALE GENOMIC DNA]</scope>
    <source>
        <strain evidence="1 2">ATCC 64428</strain>
    </source>
</reference>
<accession>A0A0D7ADY2</accession>
<organism evidence="1 2">
    <name type="scientific">Fistulina hepatica ATCC 64428</name>
    <dbReference type="NCBI Taxonomy" id="1128425"/>
    <lineage>
        <taxon>Eukaryota</taxon>
        <taxon>Fungi</taxon>
        <taxon>Dikarya</taxon>
        <taxon>Basidiomycota</taxon>
        <taxon>Agaricomycotina</taxon>
        <taxon>Agaricomycetes</taxon>
        <taxon>Agaricomycetidae</taxon>
        <taxon>Agaricales</taxon>
        <taxon>Fistulinaceae</taxon>
        <taxon>Fistulina</taxon>
    </lineage>
</organism>
<dbReference type="EMBL" id="KN881805">
    <property type="protein sequence ID" value="KIY48890.1"/>
    <property type="molecule type" value="Genomic_DNA"/>
</dbReference>
<feature type="non-terminal residue" evidence="1">
    <location>
        <position position="1"/>
    </location>
</feature>
<name>A0A0D7ADY2_9AGAR</name>